<keyword evidence="5 7" id="KW-1133">Transmembrane helix</keyword>
<evidence type="ECO:0000256" key="2">
    <source>
        <dbReference type="ARBA" id="ARBA00022448"/>
    </source>
</evidence>
<feature type="transmembrane region" description="Helical" evidence="7">
    <location>
        <begin position="166"/>
        <end position="188"/>
    </location>
</feature>
<protein>
    <submittedName>
        <fullName evidence="9">ABC-type sugar transport system permease subunit</fullName>
    </submittedName>
</protein>
<evidence type="ECO:0000256" key="6">
    <source>
        <dbReference type="ARBA" id="ARBA00023136"/>
    </source>
</evidence>
<evidence type="ECO:0000313" key="9">
    <source>
        <dbReference type="EMBL" id="NYG08652.1"/>
    </source>
</evidence>
<reference evidence="9 10" key="1">
    <citation type="submission" date="2020-07" db="EMBL/GenBank/DDBJ databases">
        <title>Sequencing the genomes of 1000 actinobacteria strains.</title>
        <authorList>
            <person name="Klenk H.-P."/>
        </authorList>
    </citation>
    <scope>NUCLEOTIDE SEQUENCE [LARGE SCALE GENOMIC DNA]</scope>
    <source>
        <strain evidence="9 10">DSM 23987</strain>
    </source>
</reference>
<proteinExistence type="inferred from homology"/>
<dbReference type="Proteomes" id="UP000573599">
    <property type="component" value="Unassembled WGS sequence"/>
</dbReference>
<dbReference type="InterPro" id="IPR000515">
    <property type="entry name" value="MetI-like"/>
</dbReference>
<feature type="transmembrane region" description="Helical" evidence="7">
    <location>
        <begin position="21"/>
        <end position="44"/>
    </location>
</feature>
<accession>A0A852WTY7</accession>
<comment type="similarity">
    <text evidence="7">Belongs to the binding-protein-dependent transport system permease family.</text>
</comment>
<dbReference type="PANTHER" id="PTHR30193:SF37">
    <property type="entry name" value="INNER MEMBRANE ABC TRANSPORTER PERMEASE PROTEIN YCJO"/>
    <property type="match status" value="1"/>
</dbReference>
<evidence type="ECO:0000256" key="5">
    <source>
        <dbReference type="ARBA" id="ARBA00022989"/>
    </source>
</evidence>
<feature type="transmembrane region" description="Helical" evidence="7">
    <location>
        <begin position="118"/>
        <end position="138"/>
    </location>
</feature>
<keyword evidence="4 7" id="KW-0812">Transmembrane</keyword>
<feature type="domain" description="ABC transmembrane type-1" evidence="8">
    <location>
        <begin position="81"/>
        <end position="294"/>
    </location>
</feature>
<keyword evidence="10" id="KW-1185">Reference proteome</keyword>
<keyword evidence="6 7" id="KW-0472">Membrane</keyword>
<evidence type="ECO:0000313" key="10">
    <source>
        <dbReference type="Proteomes" id="UP000573599"/>
    </source>
</evidence>
<name>A0A852WTY7_9MICO</name>
<evidence type="ECO:0000256" key="3">
    <source>
        <dbReference type="ARBA" id="ARBA00022475"/>
    </source>
</evidence>
<gene>
    <name evidence="9" type="ORF">BJ986_003139</name>
</gene>
<dbReference type="GO" id="GO:0005886">
    <property type="term" value="C:plasma membrane"/>
    <property type="evidence" value="ECO:0007669"/>
    <property type="project" value="UniProtKB-SubCell"/>
</dbReference>
<dbReference type="PROSITE" id="PS50928">
    <property type="entry name" value="ABC_TM1"/>
    <property type="match status" value="1"/>
</dbReference>
<keyword evidence="2 7" id="KW-0813">Transport</keyword>
<evidence type="ECO:0000256" key="4">
    <source>
        <dbReference type="ARBA" id="ARBA00022692"/>
    </source>
</evidence>
<feature type="transmembrane region" description="Helical" evidence="7">
    <location>
        <begin position="224"/>
        <end position="247"/>
    </location>
</feature>
<dbReference type="RefSeq" id="WP_337795440.1">
    <property type="nucleotide sequence ID" value="NZ_JACCAB010000001.1"/>
</dbReference>
<dbReference type="PANTHER" id="PTHR30193">
    <property type="entry name" value="ABC TRANSPORTER PERMEASE PROTEIN"/>
    <property type="match status" value="1"/>
</dbReference>
<dbReference type="InterPro" id="IPR051393">
    <property type="entry name" value="ABC_transporter_permease"/>
</dbReference>
<dbReference type="AlphaFoldDB" id="A0A852WTY7"/>
<sequence length="304" mass="33115">MTTLAPQVGRQRSRRRPTSRTLAPYLFVFPNMLIFAVFTIWPAINGLNLSFYDSSNGRTFRPVGTENYTSILSDAEFWAVVRHTAAFTIGFVALSTAVATALALMLHAQRRGRGALSAAYFLPVLISPVVVGIVWRAALDRQTGLVNQVLSAVGLGQPGWLVEPSLAIVAIILVGTWIHLGFYAMILLSGLQSIDTSLYEAAKIDGSTPWQSIRLITLPLLRPTMMVVIILATIAGFQAFDFIYTLTGGGPVRATTLMVQYIYENGFSYPIAYGLASAAAVILFVVVFVVTFVNYVIGRRSEAI</sequence>
<dbReference type="SUPFAM" id="SSF161098">
    <property type="entry name" value="MetI-like"/>
    <property type="match status" value="1"/>
</dbReference>
<keyword evidence="3" id="KW-1003">Cell membrane</keyword>
<comment type="caution">
    <text evidence="9">The sequence shown here is derived from an EMBL/GenBank/DDBJ whole genome shotgun (WGS) entry which is preliminary data.</text>
</comment>
<feature type="transmembrane region" description="Helical" evidence="7">
    <location>
        <begin position="267"/>
        <end position="297"/>
    </location>
</feature>
<feature type="transmembrane region" description="Helical" evidence="7">
    <location>
        <begin position="85"/>
        <end position="106"/>
    </location>
</feature>
<keyword evidence="9" id="KW-0762">Sugar transport</keyword>
<dbReference type="GO" id="GO:0055085">
    <property type="term" value="P:transmembrane transport"/>
    <property type="evidence" value="ECO:0007669"/>
    <property type="project" value="InterPro"/>
</dbReference>
<dbReference type="Pfam" id="PF00528">
    <property type="entry name" value="BPD_transp_1"/>
    <property type="match status" value="1"/>
</dbReference>
<dbReference type="InterPro" id="IPR035906">
    <property type="entry name" value="MetI-like_sf"/>
</dbReference>
<dbReference type="CDD" id="cd06261">
    <property type="entry name" value="TM_PBP2"/>
    <property type="match status" value="1"/>
</dbReference>
<comment type="subcellular location">
    <subcellularLocation>
        <location evidence="1 7">Cell membrane</location>
        <topology evidence="1 7">Multi-pass membrane protein</topology>
    </subcellularLocation>
</comment>
<organism evidence="9 10">
    <name type="scientific">Pedococcus badiiscoriae</name>
    <dbReference type="NCBI Taxonomy" id="642776"/>
    <lineage>
        <taxon>Bacteria</taxon>
        <taxon>Bacillati</taxon>
        <taxon>Actinomycetota</taxon>
        <taxon>Actinomycetes</taxon>
        <taxon>Micrococcales</taxon>
        <taxon>Intrasporangiaceae</taxon>
        <taxon>Pedococcus</taxon>
    </lineage>
</organism>
<evidence type="ECO:0000259" key="8">
    <source>
        <dbReference type="PROSITE" id="PS50928"/>
    </source>
</evidence>
<evidence type="ECO:0000256" key="7">
    <source>
        <dbReference type="RuleBase" id="RU363032"/>
    </source>
</evidence>
<dbReference type="EMBL" id="JACCAB010000001">
    <property type="protein sequence ID" value="NYG08652.1"/>
    <property type="molecule type" value="Genomic_DNA"/>
</dbReference>
<evidence type="ECO:0000256" key="1">
    <source>
        <dbReference type="ARBA" id="ARBA00004651"/>
    </source>
</evidence>
<dbReference type="Gene3D" id="1.10.3720.10">
    <property type="entry name" value="MetI-like"/>
    <property type="match status" value="1"/>
</dbReference>